<reference evidence="7" key="1">
    <citation type="submission" date="2009-12" db="EMBL/GenBank/DDBJ databases">
        <title>The Genome Sequence of Anolis carolinensis (Green Anole Lizard).</title>
        <authorList>
            <consortium name="The Genome Sequencing Platform"/>
            <person name="Di Palma F."/>
            <person name="Alfoldi J."/>
            <person name="Heiman D."/>
            <person name="Young S."/>
            <person name="Grabherr M."/>
            <person name="Johnson J."/>
            <person name="Lander E.S."/>
            <person name="Lindblad-Toh K."/>
        </authorList>
    </citation>
    <scope>NUCLEOTIDE SEQUENCE [LARGE SCALE GENOMIC DNA]</scope>
    <source>
        <strain evidence="7">JBL SC #1</strain>
    </source>
</reference>
<dbReference type="STRING" id="28377.ENSACAP00000005477"/>
<dbReference type="CDD" id="cd06265">
    <property type="entry name" value="RNase_A_canonical"/>
    <property type="match status" value="1"/>
</dbReference>
<evidence type="ECO:0000256" key="5">
    <source>
        <dbReference type="SAM" id="SignalP"/>
    </source>
</evidence>
<dbReference type="SMART" id="SM00092">
    <property type="entry name" value="RNAse_Pc"/>
    <property type="match status" value="1"/>
</dbReference>
<keyword evidence="3" id="KW-0964">Secreted</keyword>
<dbReference type="Pfam" id="PF00074">
    <property type="entry name" value="RnaseA"/>
    <property type="match status" value="1"/>
</dbReference>
<comment type="subcellular location">
    <subcellularLocation>
        <location evidence="1">Secreted</location>
    </subcellularLocation>
</comment>
<evidence type="ECO:0000313" key="7">
    <source>
        <dbReference type="Ensembl" id="ENSACAP00000005477.3"/>
    </source>
</evidence>
<dbReference type="Ensembl" id="ENSACAT00000005597.3">
    <property type="protein sequence ID" value="ENSACAP00000005477.3"/>
    <property type="gene ID" value="ENSACAG00000043896.1"/>
</dbReference>
<organism evidence="7 8">
    <name type="scientific">Anolis carolinensis</name>
    <name type="common">Green anole</name>
    <name type="synonym">American chameleon</name>
    <dbReference type="NCBI Taxonomy" id="28377"/>
    <lineage>
        <taxon>Eukaryota</taxon>
        <taxon>Metazoa</taxon>
        <taxon>Chordata</taxon>
        <taxon>Craniata</taxon>
        <taxon>Vertebrata</taxon>
        <taxon>Euteleostomi</taxon>
        <taxon>Lepidosauria</taxon>
        <taxon>Squamata</taxon>
        <taxon>Bifurcata</taxon>
        <taxon>Unidentata</taxon>
        <taxon>Episquamata</taxon>
        <taxon>Toxicofera</taxon>
        <taxon>Iguania</taxon>
        <taxon>Dactyloidae</taxon>
        <taxon>Anolis</taxon>
    </lineage>
</organism>
<dbReference type="Proteomes" id="UP000001646">
    <property type="component" value="Unplaced"/>
</dbReference>
<dbReference type="InParanoid" id="H9GAD6"/>
<feature type="signal peptide" evidence="5">
    <location>
        <begin position="1"/>
        <end position="27"/>
    </location>
</feature>
<feature type="chain" id="PRO_5032655427" description="Ribonuclease A-domain domain-containing protein" evidence="5">
    <location>
        <begin position="28"/>
        <end position="161"/>
    </location>
</feature>
<keyword evidence="5" id="KW-0732">Signal</keyword>
<feature type="domain" description="Ribonuclease A-domain" evidence="6">
    <location>
        <begin position="34"/>
        <end position="150"/>
    </location>
</feature>
<evidence type="ECO:0000313" key="8">
    <source>
        <dbReference type="Proteomes" id="UP000001646"/>
    </source>
</evidence>
<keyword evidence="4" id="KW-1015">Disulfide bond</keyword>
<dbReference type="GO" id="GO:0004540">
    <property type="term" value="F:RNA nuclease activity"/>
    <property type="evidence" value="ECO:0000318"/>
    <property type="project" value="GO_Central"/>
</dbReference>
<dbReference type="GO" id="GO:0050830">
    <property type="term" value="P:defense response to Gram-positive bacterium"/>
    <property type="evidence" value="ECO:0000318"/>
    <property type="project" value="GO_Central"/>
</dbReference>
<dbReference type="GeneTree" id="ENSGT00940000157645"/>
<evidence type="ECO:0000256" key="4">
    <source>
        <dbReference type="ARBA" id="ARBA00023157"/>
    </source>
</evidence>
<proteinExistence type="inferred from homology"/>
<dbReference type="PANTHER" id="PTHR11437">
    <property type="entry name" value="RIBONUCLEASE"/>
    <property type="match status" value="1"/>
</dbReference>
<dbReference type="PRINTS" id="PR00794">
    <property type="entry name" value="RIBONUCLEASE"/>
</dbReference>
<evidence type="ECO:0000256" key="1">
    <source>
        <dbReference type="ARBA" id="ARBA00004613"/>
    </source>
</evidence>
<protein>
    <recommendedName>
        <fullName evidence="6">Ribonuclease A-domain domain-containing protein</fullName>
    </recommendedName>
</protein>
<reference evidence="7" key="3">
    <citation type="submission" date="2025-09" db="UniProtKB">
        <authorList>
            <consortium name="Ensembl"/>
        </authorList>
    </citation>
    <scope>IDENTIFICATION</scope>
</reference>
<dbReference type="InterPro" id="IPR036816">
    <property type="entry name" value="RNaseA-like_dom_sf"/>
</dbReference>
<dbReference type="SUPFAM" id="SSF54076">
    <property type="entry name" value="RNase A-like"/>
    <property type="match status" value="1"/>
</dbReference>
<evidence type="ECO:0000256" key="2">
    <source>
        <dbReference type="ARBA" id="ARBA00005600"/>
    </source>
</evidence>
<dbReference type="InterPro" id="IPR001427">
    <property type="entry name" value="RNaseA"/>
</dbReference>
<dbReference type="AlphaFoldDB" id="H9GAD6"/>
<sequence>MTLFRGPVLVSLVFLLAALVSVSEIDASKQPSAVKERYIHFLNEHRDNSNTNTGGKYCNDMMRKRGPTIPNCKVKNSFIHASDRAIKDVCGNGGEPYGTLRLSCNPFRVTTCDLKGESTRPPCKYKHDNRPRHIAIACDQGYPVHYDEGNIIINRPQPCRR</sequence>
<dbReference type="InterPro" id="IPR023412">
    <property type="entry name" value="RNaseA_domain"/>
</dbReference>
<reference evidence="7" key="2">
    <citation type="submission" date="2025-08" db="UniProtKB">
        <authorList>
            <consortium name="Ensembl"/>
        </authorList>
    </citation>
    <scope>IDENTIFICATION</scope>
</reference>
<evidence type="ECO:0000256" key="3">
    <source>
        <dbReference type="ARBA" id="ARBA00022525"/>
    </source>
</evidence>
<comment type="similarity">
    <text evidence="2">Belongs to the pancreatic ribonuclease family.</text>
</comment>
<keyword evidence="8" id="KW-1185">Reference proteome</keyword>
<dbReference type="PANTHER" id="PTHR11437:SF10">
    <property type="entry name" value="ANGIOGENIN-RELATED"/>
    <property type="match status" value="1"/>
</dbReference>
<dbReference type="HOGENOM" id="CLU_117006_3_1_1"/>
<evidence type="ECO:0000259" key="6">
    <source>
        <dbReference type="SMART" id="SM00092"/>
    </source>
</evidence>
<name>H9GAD6_ANOCA</name>
<dbReference type="eggNOG" id="ENOG502S9Q1">
    <property type="taxonomic scope" value="Eukaryota"/>
</dbReference>
<gene>
    <name evidence="7" type="primary">LOC100562518</name>
</gene>
<dbReference type="Gene3D" id="3.10.130.10">
    <property type="entry name" value="Ribonuclease A-like domain"/>
    <property type="match status" value="1"/>
</dbReference>
<dbReference type="GO" id="GO:0005576">
    <property type="term" value="C:extracellular region"/>
    <property type="evidence" value="ECO:0007669"/>
    <property type="project" value="UniProtKB-SubCell"/>
</dbReference>
<dbReference type="Bgee" id="ENSACAG00000005615">
    <property type="expression patterns" value="Expressed in adrenal gland and 5 other cell types or tissues"/>
</dbReference>
<accession>H9GAD6</accession>
<dbReference type="GO" id="GO:0003676">
    <property type="term" value="F:nucleic acid binding"/>
    <property type="evidence" value="ECO:0007669"/>
    <property type="project" value="InterPro"/>
</dbReference>